<keyword evidence="5" id="KW-0143">Chaperone</keyword>
<keyword evidence="2 7" id="KW-0812">Transmembrane</keyword>
<evidence type="ECO:0000256" key="6">
    <source>
        <dbReference type="ARBA" id="ARBA00024193"/>
    </source>
</evidence>
<dbReference type="SMART" id="SM00271">
    <property type="entry name" value="DnaJ"/>
    <property type="match status" value="1"/>
</dbReference>
<dbReference type="KEGG" id="lak:106174879"/>
<dbReference type="Pfam" id="PF00226">
    <property type="entry name" value="DnaJ"/>
    <property type="match status" value="1"/>
</dbReference>
<evidence type="ECO:0000313" key="11">
    <source>
        <dbReference type="RefSeq" id="XP_013412075.1"/>
    </source>
</evidence>
<comment type="similarity">
    <text evidence="6">Belongs to the DNAJC25 family.</text>
</comment>
<keyword evidence="8" id="KW-0732">Signal</keyword>
<evidence type="ECO:0000256" key="8">
    <source>
        <dbReference type="SAM" id="SignalP"/>
    </source>
</evidence>
<dbReference type="PROSITE" id="PS00636">
    <property type="entry name" value="DNAJ_1"/>
    <property type="match status" value="1"/>
</dbReference>
<dbReference type="CDD" id="cd06257">
    <property type="entry name" value="DnaJ"/>
    <property type="match status" value="1"/>
</dbReference>
<dbReference type="AlphaFoldDB" id="A0A1S3JPL5"/>
<protein>
    <submittedName>
        <fullName evidence="11 12">DnaJ homolog subfamily C member 25 homolog</fullName>
    </submittedName>
</protein>
<evidence type="ECO:0000256" key="2">
    <source>
        <dbReference type="ARBA" id="ARBA00022692"/>
    </source>
</evidence>
<comment type="subcellular location">
    <subcellularLocation>
        <location evidence="1">Membrane</location>
        <topology evidence="1">Multi-pass membrane protein</topology>
    </subcellularLocation>
</comment>
<evidence type="ECO:0000259" key="9">
    <source>
        <dbReference type="PROSITE" id="PS50076"/>
    </source>
</evidence>
<dbReference type="PRINTS" id="PR00625">
    <property type="entry name" value="JDOMAIN"/>
</dbReference>
<feature type="transmembrane region" description="Helical" evidence="7">
    <location>
        <begin position="122"/>
        <end position="142"/>
    </location>
</feature>
<name>A0A1S3JPL5_LINAN</name>
<dbReference type="PANTHER" id="PTHR44176">
    <property type="entry name" value="DNAJ HOMOLOG SUBFAMILY C MEMBER 25"/>
    <property type="match status" value="1"/>
</dbReference>
<dbReference type="STRING" id="7574.A0A1S3JPL5"/>
<evidence type="ECO:0000313" key="12">
    <source>
        <dbReference type="RefSeq" id="XP_013412076.1"/>
    </source>
</evidence>
<keyword evidence="3 7" id="KW-1133">Transmembrane helix</keyword>
<dbReference type="InterPro" id="IPR018253">
    <property type="entry name" value="DnaJ_domain_CS"/>
</dbReference>
<evidence type="ECO:0000313" key="10">
    <source>
        <dbReference type="Proteomes" id="UP000085678"/>
    </source>
</evidence>
<keyword evidence="4 7" id="KW-0472">Membrane</keyword>
<dbReference type="PROSITE" id="PS50076">
    <property type="entry name" value="DNAJ_2"/>
    <property type="match status" value="1"/>
</dbReference>
<feature type="domain" description="J" evidence="9">
    <location>
        <begin position="32"/>
        <end position="100"/>
    </location>
</feature>
<dbReference type="RefSeq" id="XP_013412075.1">
    <property type="nucleotide sequence ID" value="XM_013556621.1"/>
</dbReference>
<keyword evidence="10" id="KW-1185">Reference proteome</keyword>
<proteinExistence type="inferred from homology"/>
<dbReference type="SUPFAM" id="SSF46565">
    <property type="entry name" value="Chaperone J-domain"/>
    <property type="match status" value="1"/>
</dbReference>
<evidence type="ECO:0000256" key="7">
    <source>
        <dbReference type="SAM" id="Phobius"/>
    </source>
</evidence>
<dbReference type="RefSeq" id="XP_013412076.1">
    <property type="nucleotide sequence ID" value="XM_013556622.2"/>
</dbReference>
<feature type="chain" id="PRO_5014545947" evidence="8">
    <location>
        <begin position="22"/>
        <end position="339"/>
    </location>
</feature>
<dbReference type="PANTHER" id="PTHR44176:SF1">
    <property type="entry name" value="DNAJ HOMOLOG SUBFAMILY C MEMBER 25"/>
    <property type="match status" value="1"/>
</dbReference>
<evidence type="ECO:0000256" key="4">
    <source>
        <dbReference type="ARBA" id="ARBA00023136"/>
    </source>
</evidence>
<dbReference type="GO" id="GO:0006457">
    <property type="term" value="P:protein folding"/>
    <property type="evidence" value="ECO:0007669"/>
    <property type="project" value="InterPro"/>
</dbReference>
<accession>A0A1S3JPL5</accession>
<feature type="transmembrane region" description="Helical" evidence="7">
    <location>
        <begin position="220"/>
        <end position="239"/>
    </location>
</feature>
<organism evidence="10 12">
    <name type="scientific">Lingula anatina</name>
    <name type="common">Brachiopod</name>
    <name type="synonym">Lingula unguis</name>
    <dbReference type="NCBI Taxonomy" id="7574"/>
    <lineage>
        <taxon>Eukaryota</taxon>
        <taxon>Metazoa</taxon>
        <taxon>Spiralia</taxon>
        <taxon>Lophotrochozoa</taxon>
        <taxon>Brachiopoda</taxon>
        <taxon>Linguliformea</taxon>
        <taxon>Lingulata</taxon>
        <taxon>Lingulida</taxon>
        <taxon>Linguloidea</taxon>
        <taxon>Lingulidae</taxon>
        <taxon>Lingula</taxon>
    </lineage>
</organism>
<dbReference type="InterPro" id="IPR001623">
    <property type="entry name" value="DnaJ_domain"/>
</dbReference>
<dbReference type="InterPro" id="IPR044632">
    <property type="entry name" value="DNAJC25-like"/>
</dbReference>
<dbReference type="FunFam" id="1.10.287.110:FF:000036">
    <property type="entry name" value="dnaJ homolog subfamily C member 25"/>
    <property type="match status" value="1"/>
</dbReference>
<dbReference type="Gene3D" id="1.10.287.110">
    <property type="entry name" value="DnaJ domain"/>
    <property type="match status" value="1"/>
</dbReference>
<sequence>MEVKYLLLCIWGLQTISTSLAYIEGLYCGLENCYDVLDVDRDATKGDISKAYRRLARKWHPDMHKSSKAKEKATLQFQKIANAYEILTDEEQRKDYDHMLDNPDEFYSVYYRYYRRRYAPKVDVRIVIAVTLTVISVVQYLGQMSNYNAAIRYLIQQPKYRMRAMEIAKTEGLLQTDKKKQRGKSKEEIKEEEEAVLKKVLTEKMDIRGGYSKPDPYSVLWVQLILSPYNILMYILWWGKWIWRFTIKKEEYGEEEKLYLIKSYLKKYSGLTNVQWESLEDHQREDFLNRELWILEKFQEWKKIQDEEAKAKLAESARYKSYRRFMKNHGVGQMTFGPE</sequence>
<dbReference type="GeneID" id="106174879"/>
<evidence type="ECO:0000256" key="5">
    <source>
        <dbReference type="ARBA" id="ARBA00023186"/>
    </source>
</evidence>
<feature type="signal peptide" evidence="8">
    <location>
        <begin position="1"/>
        <end position="21"/>
    </location>
</feature>
<evidence type="ECO:0000256" key="3">
    <source>
        <dbReference type="ARBA" id="ARBA00022989"/>
    </source>
</evidence>
<dbReference type="GO" id="GO:0005789">
    <property type="term" value="C:endoplasmic reticulum membrane"/>
    <property type="evidence" value="ECO:0007669"/>
    <property type="project" value="TreeGrafter"/>
</dbReference>
<dbReference type="InterPro" id="IPR036869">
    <property type="entry name" value="J_dom_sf"/>
</dbReference>
<dbReference type="OrthoDB" id="270167at2759"/>
<reference evidence="11 12" key="1">
    <citation type="submission" date="2025-04" db="UniProtKB">
        <authorList>
            <consortium name="RefSeq"/>
        </authorList>
    </citation>
    <scope>IDENTIFICATION</scope>
    <source>
        <tissue evidence="11 12">Gonads</tissue>
    </source>
</reference>
<dbReference type="Proteomes" id="UP000085678">
    <property type="component" value="Unplaced"/>
</dbReference>
<evidence type="ECO:0000256" key="1">
    <source>
        <dbReference type="ARBA" id="ARBA00004141"/>
    </source>
</evidence>
<gene>
    <name evidence="11 12" type="primary">LOC106174879</name>
</gene>